<dbReference type="PROSITE" id="PS00122">
    <property type="entry name" value="CARBOXYLESTERASE_B_1"/>
    <property type="match status" value="1"/>
</dbReference>
<evidence type="ECO:0000256" key="3">
    <source>
        <dbReference type="ARBA" id="ARBA00022801"/>
    </source>
</evidence>
<keyword evidence="3 6" id="KW-0378">Hydrolase</keyword>
<feature type="signal peptide" evidence="6">
    <location>
        <begin position="1"/>
        <end position="20"/>
    </location>
</feature>
<dbReference type="AlphaFoldDB" id="A0A1Q3FQA5"/>
<organism evidence="8">
    <name type="scientific">Culex tarsalis</name>
    <name type="common">Encephalitis mosquito</name>
    <dbReference type="NCBI Taxonomy" id="7177"/>
    <lineage>
        <taxon>Eukaryota</taxon>
        <taxon>Metazoa</taxon>
        <taxon>Ecdysozoa</taxon>
        <taxon>Arthropoda</taxon>
        <taxon>Hexapoda</taxon>
        <taxon>Insecta</taxon>
        <taxon>Pterygota</taxon>
        <taxon>Neoptera</taxon>
        <taxon>Endopterygota</taxon>
        <taxon>Diptera</taxon>
        <taxon>Nematocera</taxon>
        <taxon>Culicoidea</taxon>
        <taxon>Culicidae</taxon>
        <taxon>Culicinae</taxon>
        <taxon>Culicini</taxon>
        <taxon>Culex</taxon>
        <taxon>Culex</taxon>
    </lineage>
</organism>
<evidence type="ECO:0000256" key="2">
    <source>
        <dbReference type="ARBA" id="ARBA00022487"/>
    </source>
</evidence>
<dbReference type="InterPro" id="IPR050309">
    <property type="entry name" value="Type-B_Carboxylest/Lipase"/>
</dbReference>
<dbReference type="Gene3D" id="3.40.50.1820">
    <property type="entry name" value="alpha/beta hydrolase"/>
    <property type="match status" value="1"/>
</dbReference>
<dbReference type="PANTHER" id="PTHR11559">
    <property type="entry name" value="CARBOXYLESTERASE"/>
    <property type="match status" value="1"/>
</dbReference>
<accession>A0A1Q3FQA5</accession>
<dbReference type="EMBL" id="GFDL01005353">
    <property type="protein sequence ID" value="JAV29692.1"/>
    <property type="molecule type" value="Transcribed_RNA"/>
</dbReference>
<dbReference type="EC" id="3.1.1.-" evidence="6"/>
<dbReference type="SUPFAM" id="SSF53474">
    <property type="entry name" value="alpha/beta-Hydrolases"/>
    <property type="match status" value="1"/>
</dbReference>
<keyword evidence="2" id="KW-0719">Serine esterase</keyword>
<protein>
    <recommendedName>
        <fullName evidence="6">Carboxylic ester hydrolase</fullName>
        <ecNumber evidence="6">3.1.1.-</ecNumber>
    </recommendedName>
</protein>
<sequence length="569" mass="65355">MQTKSLISALMLALLNFANAGGPRCVAKFDHGVGVGLLKETFTNRLYCAYLGIPYAQPPLGELRFEDTVPFIFDGSATFDRVANPCVQNLNGQIVGSEDCLGLNVYTTYVRVSKRPRPIMPVLVWIHGGSFTEGSSETDIYGPEFLLDEDVIVVTFNYRLASFGFLGVADLDIPPNLGLRDQTEALRWVSRNIRRFGGDPRRVTLVGWSAGSAAATYHLYSEASKGLFQRVIAMSGTMSQPWAYNFKAEWCSNQYLKQIDATTKEEIKTRPAKFMVPIEGLKFYYFTLSYECYMPSGDPIYAPRNAYEMVRTMAPVSDVPLLIGSTAVEHQNLFNQRKFDMAQSNYPNDNATTYERLVDYLERRRGGNRSAGTFYRKLASFADFSYGEQYFVEQASRHFRAPIYRYRFAFDGPFGYAKNDYYKYSIAHRMPGAMHGDDLGYLFTPYNYRSLMTEGRLNDTLIQRSVKTQRRMVRLWTNFIKTGNPTPNNSRINQTIWHPYNDRDNPQQARKFLNIDRRLRLVRDKLPANYYYRLWRTVFGCLYYFECDFLYDDEGKGTIEGANDSNNLQ</sequence>
<feature type="domain" description="Carboxylesterase type B" evidence="7">
    <location>
        <begin position="39"/>
        <end position="524"/>
    </location>
</feature>
<keyword evidence="6" id="KW-0732">Signal</keyword>
<reference evidence="8" key="1">
    <citation type="submission" date="2017-01" db="EMBL/GenBank/DDBJ databases">
        <title>A deep insight into the sialotranscriptome of adult male and female Cluex tarsalis mosquitoes.</title>
        <authorList>
            <person name="Ribeiro J.M."/>
            <person name="Moreira F."/>
            <person name="Bernard K.A."/>
            <person name="Calvo E."/>
        </authorList>
    </citation>
    <scope>NUCLEOTIDE SEQUENCE</scope>
    <source>
        <strain evidence="8">Kern County</strain>
        <tissue evidence="8">Salivary glands</tissue>
    </source>
</reference>
<keyword evidence="4" id="KW-1015">Disulfide bond</keyword>
<evidence type="ECO:0000259" key="7">
    <source>
        <dbReference type="Pfam" id="PF00135"/>
    </source>
</evidence>
<evidence type="ECO:0000256" key="6">
    <source>
        <dbReference type="RuleBase" id="RU361235"/>
    </source>
</evidence>
<evidence type="ECO:0000313" key="8">
    <source>
        <dbReference type="EMBL" id="JAV29692.1"/>
    </source>
</evidence>
<dbReference type="Pfam" id="PF00135">
    <property type="entry name" value="COesterase"/>
    <property type="match status" value="1"/>
</dbReference>
<evidence type="ECO:0000256" key="4">
    <source>
        <dbReference type="ARBA" id="ARBA00023157"/>
    </source>
</evidence>
<keyword evidence="5" id="KW-0325">Glycoprotein</keyword>
<dbReference type="GO" id="GO:0052689">
    <property type="term" value="F:carboxylic ester hydrolase activity"/>
    <property type="evidence" value="ECO:0007669"/>
    <property type="project" value="UniProtKB-KW"/>
</dbReference>
<comment type="similarity">
    <text evidence="1 6">Belongs to the type-B carboxylesterase/lipase family.</text>
</comment>
<evidence type="ECO:0000256" key="1">
    <source>
        <dbReference type="ARBA" id="ARBA00005964"/>
    </source>
</evidence>
<dbReference type="InterPro" id="IPR019826">
    <property type="entry name" value="Carboxylesterase_B_AS"/>
</dbReference>
<proteinExistence type="inferred from homology"/>
<dbReference type="InterPro" id="IPR029058">
    <property type="entry name" value="AB_hydrolase_fold"/>
</dbReference>
<dbReference type="InterPro" id="IPR002018">
    <property type="entry name" value="CarbesteraseB"/>
</dbReference>
<evidence type="ECO:0000256" key="5">
    <source>
        <dbReference type="ARBA" id="ARBA00023180"/>
    </source>
</evidence>
<feature type="chain" id="PRO_5011835127" description="Carboxylic ester hydrolase" evidence="6">
    <location>
        <begin position="21"/>
        <end position="569"/>
    </location>
</feature>
<name>A0A1Q3FQA5_CULTA</name>